<feature type="transmembrane region" description="Helical" evidence="6">
    <location>
        <begin position="113"/>
        <end position="130"/>
    </location>
</feature>
<dbReference type="SUPFAM" id="SSF103473">
    <property type="entry name" value="MFS general substrate transporter"/>
    <property type="match status" value="1"/>
</dbReference>
<evidence type="ECO:0000256" key="4">
    <source>
        <dbReference type="ARBA" id="ARBA00023136"/>
    </source>
</evidence>
<dbReference type="InterPro" id="IPR036259">
    <property type="entry name" value="MFS_trans_sf"/>
</dbReference>
<feature type="region of interest" description="Disordered" evidence="5">
    <location>
        <begin position="1"/>
        <end position="30"/>
    </location>
</feature>
<dbReference type="Gene3D" id="1.20.1250.20">
    <property type="entry name" value="MFS general substrate transporter like domains"/>
    <property type="match status" value="2"/>
</dbReference>
<evidence type="ECO:0000313" key="8">
    <source>
        <dbReference type="Proteomes" id="UP000770015"/>
    </source>
</evidence>
<dbReference type="PANTHER" id="PTHR23501:SF3">
    <property type="entry name" value="MAJOR FACILITATOR SUPERFAMILY (MFS) PROFILE DOMAIN-CONTAINING PROTEIN"/>
    <property type="match status" value="1"/>
</dbReference>
<comment type="subcellular location">
    <subcellularLocation>
        <location evidence="1">Membrane</location>
        <topology evidence="1">Multi-pass membrane protein</topology>
    </subcellularLocation>
</comment>
<evidence type="ECO:0000256" key="5">
    <source>
        <dbReference type="SAM" id="MobiDB-lite"/>
    </source>
</evidence>
<feature type="transmembrane region" description="Helical" evidence="6">
    <location>
        <begin position="283"/>
        <end position="305"/>
    </location>
</feature>
<evidence type="ECO:0000256" key="3">
    <source>
        <dbReference type="ARBA" id="ARBA00022989"/>
    </source>
</evidence>
<dbReference type="Pfam" id="PF07690">
    <property type="entry name" value="MFS_1"/>
    <property type="match status" value="1"/>
</dbReference>
<dbReference type="PANTHER" id="PTHR23501">
    <property type="entry name" value="MAJOR FACILITATOR SUPERFAMILY"/>
    <property type="match status" value="1"/>
</dbReference>
<dbReference type="GO" id="GO:0022857">
    <property type="term" value="F:transmembrane transporter activity"/>
    <property type="evidence" value="ECO:0007669"/>
    <property type="project" value="InterPro"/>
</dbReference>
<feature type="transmembrane region" description="Helical" evidence="6">
    <location>
        <begin position="45"/>
        <end position="69"/>
    </location>
</feature>
<evidence type="ECO:0000256" key="2">
    <source>
        <dbReference type="ARBA" id="ARBA00022692"/>
    </source>
</evidence>
<keyword evidence="2 6" id="KW-0812">Transmembrane</keyword>
<dbReference type="OrthoDB" id="4078873at2759"/>
<feature type="transmembrane region" description="Helical" evidence="6">
    <location>
        <begin position="391"/>
        <end position="412"/>
    </location>
</feature>
<keyword evidence="3 6" id="KW-1133">Transmembrane helix</keyword>
<keyword evidence="8" id="KW-1185">Reference proteome</keyword>
<evidence type="ECO:0000256" key="1">
    <source>
        <dbReference type="ARBA" id="ARBA00004141"/>
    </source>
</evidence>
<dbReference type="InterPro" id="IPR011701">
    <property type="entry name" value="MFS"/>
</dbReference>
<organism evidence="7 8">
    <name type="scientific">Plectosphaerella plurivora</name>
    <dbReference type="NCBI Taxonomy" id="936078"/>
    <lineage>
        <taxon>Eukaryota</taxon>
        <taxon>Fungi</taxon>
        <taxon>Dikarya</taxon>
        <taxon>Ascomycota</taxon>
        <taxon>Pezizomycotina</taxon>
        <taxon>Sordariomycetes</taxon>
        <taxon>Hypocreomycetidae</taxon>
        <taxon>Glomerellales</taxon>
        <taxon>Plectosphaerellaceae</taxon>
        <taxon>Plectosphaerella</taxon>
    </lineage>
</organism>
<sequence length="567" mass="62736">MAEPEKRALGVTAPSTDAEATDGSKPAMASEPDQSLRYHLTRRQLISVFLLIWVMQFALAFSSGVFRVLTPYVTSSFRRHALTATTSVVANIVSGISRLPIAKLLDFWGRPQVMTLMVVCTTLGTVMMATCTNVETYCAAQVFYNLGYYGIQFCLIIFVADSTPLCNRGFLMGWMSTPSIAAIWAYGPATEGILHHIGFRWGFGMWSILIPVFCTPLLIIMFRFDKAAVARYEKDDTKKPADLKGKFLYYAKEFDAIGLLVLATGLSLLLLSLTIYSYQEDGWSSPLIICFLTFGGLCIIGLGLYEKYMAPVTFLPWFLIKNRTVIFTNVMAATLYTSEFLCSSYLYSVLVVFFSQSVTQATYISNIYLVGASFWNVLLGIALRYWGRIKIYTLAMGIPFFIIGTGLMIYSVSGTGSIGLMVFCKILFSFDGGTMYPIEQLAMMAVSQEHTAALIAVQGVVVDAGKAAGSAVGTAIWTATFKRRLIEHLPSTNVETIESIYGSIDVQSSFPEGGYERLGINAAYADTQRIILIVALSLLAVTWASVWFWEDQDVRKREDDDTEETSP</sequence>
<gene>
    <name evidence="7" type="ORF">F5X68DRAFT_268782</name>
</gene>
<dbReference type="Proteomes" id="UP000770015">
    <property type="component" value="Unassembled WGS sequence"/>
</dbReference>
<feature type="transmembrane region" description="Helical" evidence="6">
    <location>
        <begin position="256"/>
        <end position="277"/>
    </location>
</feature>
<feature type="transmembrane region" description="Helical" evidence="6">
    <location>
        <begin position="199"/>
        <end position="222"/>
    </location>
</feature>
<feature type="transmembrane region" description="Helical" evidence="6">
    <location>
        <begin position="367"/>
        <end position="386"/>
    </location>
</feature>
<feature type="transmembrane region" description="Helical" evidence="6">
    <location>
        <begin position="142"/>
        <end position="160"/>
    </location>
</feature>
<proteinExistence type="predicted"/>
<evidence type="ECO:0000313" key="7">
    <source>
        <dbReference type="EMBL" id="KAH6687355.1"/>
    </source>
</evidence>
<dbReference type="GO" id="GO:0005886">
    <property type="term" value="C:plasma membrane"/>
    <property type="evidence" value="ECO:0007669"/>
    <property type="project" value="TreeGrafter"/>
</dbReference>
<keyword evidence="4 6" id="KW-0472">Membrane</keyword>
<accession>A0A9P9ABY3</accession>
<protein>
    <submittedName>
        <fullName evidence="7">Major facilitator superfamily domain-containing protein</fullName>
    </submittedName>
</protein>
<evidence type="ECO:0000256" key="6">
    <source>
        <dbReference type="SAM" id="Phobius"/>
    </source>
</evidence>
<feature type="transmembrane region" description="Helical" evidence="6">
    <location>
        <begin position="326"/>
        <end position="347"/>
    </location>
</feature>
<comment type="caution">
    <text evidence="7">The sequence shown here is derived from an EMBL/GenBank/DDBJ whole genome shotgun (WGS) entry which is preliminary data.</text>
</comment>
<name>A0A9P9ABY3_9PEZI</name>
<reference evidence="7" key="1">
    <citation type="journal article" date="2021" name="Nat. Commun.">
        <title>Genetic determinants of endophytism in the Arabidopsis root mycobiome.</title>
        <authorList>
            <person name="Mesny F."/>
            <person name="Miyauchi S."/>
            <person name="Thiergart T."/>
            <person name="Pickel B."/>
            <person name="Atanasova L."/>
            <person name="Karlsson M."/>
            <person name="Huettel B."/>
            <person name="Barry K.W."/>
            <person name="Haridas S."/>
            <person name="Chen C."/>
            <person name="Bauer D."/>
            <person name="Andreopoulos W."/>
            <person name="Pangilinan J."/>
            <person name="LaButti K."/>
            <person name="Riley R."/>
            <person name="Lipzen A."/>
            <person name="Clum A."/>
            <person name="Drula E."/>
            <person name="Henrissat B."/>
            <person name="Kohler A."/>
            <person name="Grigoriev I.V."/>
            <person name="Martin F.M."/>
            <person name="Hacquard S."/>
        </authorList>
    </citation>
    <scope>NUCLEOTIDE SEQUENCE</scope>
    <source>
        <strain evidence="7">MPI-SDFR-AT-0117</strain>
    </source>
</reference>
<dbReference type="AlphaFoldDB" id="A0A9P9ABY3"/>
<dbReference type="EMBL" id="JAGSXJ010000011">
    <property type="protein sequence ID" value="KAH6687355.1"/>
    <property type="molecule type" value="Genomic_DNA"/>
</dbReference>
<feature type="transmembrane region" description="Helical" evidence="6">
    <location>
        <begin position="530"/>
        <end position="549"/>
    </location>
</feature>